<keyword evidence="1" id="KW-0472">Membrane</keyword>
<evidence type="ECO:0000313" key="3">
    <source>
        <dbReference type="WBParaSite" id="nRc.2.0.1.t41704-RA"/>
    </source>
</evidence>
<keyword evidence="1" id="KW-0812">Transmembrane</keyword>
<sequence length="70" mass="7894">MHDKNFPAPPPLKKIYGSATGSDDKVPLSSISIYGYNASFLIVVYVFFYKLYNSGFGEQIVNWNVKKSLK</sequence>
<dbReference type="WBParaSite" id="nRc.2.0.1.t41704-RA">
    <property type="protein sequence ID" value="nRc.2.0.1.t41704-RA"/>
    <property type="gene ID" value="nRc.2.0.1.g41704"/>
</dbReference>
<organism evidence="2 3">
    <name type="scientific">Romanomermis culicivorax</name>
    <name type="common">Nematode worm</name>
    <dbReference type="NCBI Taxonomy" id="13658"/>
    <lineage>
        <taxon>Eukaryota</taxon>
        <taxon>Metazoa</taxon>
        <taxon>Ecdysozoa</taxon>
        <taxon>Nematoda</taxon>
        <taxon>Enoplea</taxon>
        <taxon>Dorylaimia</taxon>
        <taxon>Mermithida</taxon>
        <taxon>Mermithoidea</taxon>
        <taxon>Mermithidae</taxon>
        <taxon>Romanomermis</taxon>
    </lineage>
</organism>
<keyword evidence="2" id="KW-1185">Reference proteome</keyword>
<proteinExistence type="predicted"/>
<evidence type="ECO:0000313" key="2">
    <source>
        <dbReference type="Proteomes" id="UP000887565"/>
    </source>
</evidence>
<accession>A0A915KS28</accession>
<name>A0A915KS28_ROMCU</name>
<evidence type="ECO:0000256" key="1">
    <source>
        <dbReference type="SAM" id="Phobius"/>
    </source>
</evidence>
<keyword evidence="1" id="KW-1133">Transmembrane helix</keyword>
<feature type="transmembrane region" description="Helical" evidence="1">
    <location>
        <begin position="33"/>
        <end position="52"/>
    </location>
</feature>
<dbReference type="Proteomes" id="UP000887565">
    <property type="component" value="Unplaced"/>
</dbReference>
<protein>
    <submittedName>
        <fullName evidence="3">ATP synthase F0 subunit 8</fullName>
    </submittedName>
</protein>
<reference evidence="3" key="1">
    <citation type="submission" date="2022-11" db="UniProtKB">
        <authorList>
            <consortium name="WormBaseParasite"/>
        </authorList>
    </citation>
    <scope>IDENTIFICATION</scope>
</reference>
<dbReference type="AlphaFoldDB" id="A0A915KS28"/>